<evidence type="ECO:0000313" key="2">
    <source>
        <dbReference type="EMBL" id="TDQ45518.1"/>
    </source>
</evidence>
<dbReference type="InterPro" id="IPR007278">
    <property type="entry name" value="DUF397"/>
</dbReference>
<gene>
    <name evidence="2" type="ORF">EV190_13135</name>
</gene>
<evidence type="ECO:0000313" key="3">
    <source>
        <dbReference type="Proteomes" id="UP000295281"/>
    </source>
</evidence>
<dbReference type="AlphaFoldDB" id="A0A4R6UFJ5"/>
<dbReference type="RefSeq" id="WP_133743503.1">
    <property type="nucleotide sequence ID" value="NZ_SNYN01000031.1"/>
</dbReference>
<keyword evidence="3" id="KW-1185">Reference proteome</keyword>
<comment type="caution">
    <text evidence="2">The sequence shown here is derived from an EMBL/GenBank/DDBJ whole genome shotgun (WGS) entry which is preliminary data.</text>
</comment>
<dbReference type="OrthoDB" id="3431580at2"/>
<name>A0A4R6UFJ5_9ACTN</name>
<evidence type="ECO:0000259" key="1">
    <source>
        <dbReference type="Pfam" id="PF04149"/>
    </source>
</evidence>
<protein>
    <submittedName>
        <fullName evidence="2">Uncharacterized protein DUF397</fullName>
    </submittedName>
</protein>
<dbReference type="EMBL" id="SNYN01000031">
    <property type="protein sequence ID" value="TDQ45518.1"/>
    <property type="molecule type" value="Genomic_DNA"/>
</dbReference>
<dbReference type="Proteomes" id="UP000295281">
    <property type="component" value="Unassembled WGS sequence"/>
</dbReference>
<reference evidence="2 3" key="1">
    <citation type="submission" date="2019-03" db="EMBL/GenBank/DDBJ databases">
        <title>Genomic Encyclopedia of Type Strains, Phase IV (KMG-IV): sequencing the most valuable type-strain genomes for metagenomic binning, comparative biology and taxonomic classification.</title>
        <authorList>
            <person name="Goeker M."/>
        </authorList>
    </citation>
    <scope>NUCLEOTIDE SEQUENCE [LARGE SCALE GENOMIC DNA]</scope>
    <source>
        <strain evidence="2 3">DSM 46770</strain>
    </source>
</reference>
<proteinExistence type="predicted"/>
<accession>A0A4R6UFJ5</accession>
<dbReference type="Pfam" id="PF04149">
    <property type="entry name" value="DUF397"/>
    <property type="match status" value="1"/>
</dbReference>
<feature type="domain" description="DUF397" evidence="1">
    <location>
        <begin position="9"/>
        <end position="61"/>
    </location>
</feature>
<organism evidence="2 3">
    <name type="scientific">Actinorugispora endophytica</name>
    <dbReference type="NCBI Taxonomy" id="1605990"/>
    <lineage>
        <taxon>Bacteria</taxon>
        <taxon>Bacillati</taxon>
        <taxon>Actinomycetota</taxon>
        <taxon>Actinomycetes</taxon>
        <taxon>Streptosporangiales</taxon>
        <taxon>Nocardiopsidaceae</taxon>
        <taxon>Actinorugispora</taxon>
    </lineage>
</organism>
<sequence length="65" mass="7035">MPSIDLNKASWFKSSHSGGDNNCVEAAHAPAVHAVRDSRHPDAGHLVFASAEWDAFITAVRLDHL</sequence>